<comment type="caution">
    <text evidence="3">The sequence shown here is derived from an EMBL/GenBank/DDBJ whole genome shotgun (WGS) entry which is preliminary data.</text>
</comment>
<dbReference type="EMBL" id="JAKREW010000001">
    <property type="protein sequence ID" value="MCG7503511.1"/>
    <property type="molecule type" value="Genomic_DNA"/>
</dbReference>
<organism evidence="3 4">
    <name type="scientific">Mesorhizobium retamae</name>
    <dbReference type="NCBI Taxonomy" id="2912854"/>
    <lineage>
        <taxon>Bacteria</taxon>
        <taxon>Pseudomonadati</taxon>
        <taxon>Pseudomonadota</taxon>
        <taxon>Alphaproteobacteria</taxon>
        <taxon>Hyphomicrobiales</taxon>
        <taxon>Phyllobacteriaceae</taxon>
        <taxon>Mesorhizobium</taxon>
    </lineage>
</organism>
<dbReference type="PANTHER" id="PTHR42709">
    <property type="entry name" value="ALKALINE PHOSPHATASE LIKE PROTEIN"/>
    <property type="match status" value="1"/>
</dbReference>
<keyword evidence="1" id="KW-0812">Transmembrane</keyword>
<protein>
    <submittedName>
        <fullName evidence="3">DedA family protein</fullName>
    </submittedName>
</protein>
<reference evidence="3 4" key="1">
    <citation type="submission" date="2022-02" db="EMBL/GenBank/DDBJ databases">
        <title>Draft genome sequence of Mezorhizobium retamae strain IRAMC:0171 isolated from Retama raetam nodules.</title>
        <authorList>
            <person name="Bengaied R."/>
            <person name="Sbissi I."/>
            <person name="Huber K."/>
            <person name="Ghodbane F."/>
            <person name="Nouioui I."/>
            <person name="Tarhouni M."/>
            <person name="Gtari M."/>
        </authorList>
    </citation>
    <scope>NUCLEOTIDE SEQUENCE [LARGE SCALE GENOMIC DNA]</scope>
    <source>
        <strain evidence="3 4">IRAMC:0171</strain>
    </source>
</reference>
<gene>
    <name evidence="3" type="ORF">L4923_00610</name>
</gene>
<dbReference type="Pfam" id="PF09335">
    <property type="entry name" value="VTT_dom"/>
    <property type="match status" value="1"/>
</dbReference>
<accession>A0ABS9Q9K0</accession>
<dbReference type="InterPro" id="IPR051311">
    <property type="entry name" value="DedA_domain"/>
</dbReference>
<dbReference type="RefSeq" id="WP_239360967.1">
    <property type="nucleotide sequence ID" value="NZ_JAKREW010000001.1"/>
</dbReference>
<evidence type="ECO:0000313" key="3">
    <source>
        <dbReference type="EMBL" id="MCG7503511.1"/>
    </source>
</evidence>
<keyword evidence="1" id="KW-1133">Transmembrane helix</keyword>
<sequence length="206" mass="22382">MTETIHGIIEHYGLLAVLLGCLAEGETVAMLGGFFAHQHVFAFWQTLLAVFAGAFLGDSAFFMMGRGFAQTKLVQRISRKPGFNRARQLVTAHPNIYVLSNRYIYGMRILGGIVAGLSGVATTRFLFLNAISAAVWSILFCGLGYLFGLGAEQIVGRALLHHERLLVAFAIGVIVMTAAFVIARALLRRERLRGNQTADADQIGAP</sequence>
<evidence type="ECO:0000256" key="1">
    <source>
        <dbReference type="SAM" id="Phobius"/>
    </source>
</evidence>
<feature type="transmembrane region" description="Helical" evidence="1">
    <location>
        <begin position="12"/>
        <end position="36"/>
    </location>
</feature>
<feature type="transmembrane region" description="Helical" evidence="1">
    <location>
        <begin position="125"/>
        <end position="147"/>
    </location>
</feature>
<dbReference type="PANTHER" id="PTHR42709:SF2">
    <property type="entry name" value="INNER MEMBRANE PROTEIN YOHD"/>
    <property type="match status" value="1"/>
</dbReference>
<name>A0ABS9Q9K0_9HYPH</name>
<feature type="domain" description="VTT" evidence="2">
    <location>
        <begin position="25"/>
        <end position="145"/>
    </location>
</feature>
<feature type="transmembrane region" description="Helical" evidence="1">
    <location>
        <begin position="167"/>
        <end position="187"/>
    </location>
</feature>
<feature type="transmembrane region" description="Helical" evidence="1">
    <location>
        <begin position="42"/>
        <end position="63"/>
    </location>
</feature>
<evidence type="ECO:0000313" key="4">
    <source>
        <dbReference type="Proteomes" id="UP001201701"/>
    </source>
</evidence>
<evidence type="ECO:0000259" key="2">
    <source>
        <dbReference type="Pfam" id="PF09335"/>
    </source>
</evidence>
<keyword evidence="1" id="KW-0472">Membrane</keyword>
<keyword evidence="4" id="KW-1185">Reference proteome</keyword>
<dbReference type="Proteomes" id="UP001201701">
    <property type="component" value="Unassembled WGS sequence"/>
</dbReference>
<dbReference type="InterPro" id="IPR032816">
    <property type="entry name" value="VTT_dom"/>
</dbReference>
<proteinExistence type="predicted"/>